<keyword evidence="1" id="KW-0812">Transmembrane</keyword>
<reference evidence="3 4" key="1">
    <citation type="submission" date="2016-10" db="EMBL/GenBank/DDBJ databases">
        <authorList>
            <person name="de Groot N.N."/>
        </authorList>
    </citation>
    <scope>NUCLEOTIDE SEQUENCE [LARGE SCALE GENOMIC DNA]</scope>
    <source>
        <strain evidence="3 4">DSM 22012</strain>
    </source>
</reference>
<name>A0A1H6C824_9GAMM</name>
<evidence type="ECO:0000313" key="4">
    <source>
        <dbReference type="Proteomes" id="UP000236745"/>
    </source>
</evidence>
<keyword evidence="1" id="KW-0472">Membrane</keyword>
<protein>
    <submittedName>
        <fullName evidence="3">E3 Ubiquitin ligase</fullName>
    </submittedName>
</protein>
<dbReference type="PROSITE" id="PS00018">
    <property type="entry name" value="EF_HAND_1"/>
    <property type="match status" value="1"/>
</dbReference>
<dbReference type="EMBL" id="FNVQ01000003">
    <property type="protein sequence ID" value="SEG68907.1"/>
    <property type="molecule type" value="Genomic_DNA"/>
</dbReference>
<dbReference type="OrthoDB" id="7013907at2"/>
<evidence type="ECO:0000313" key="3">
    <source>
        <dbReference type="EMBL" id="SEG68907.1"/>
    </source>
</evidence>
<evidence type="ECO:0000256" key="1">
    <source>
        <dbReference type="SAM" id="Phobius"/>
    </source>
</evidence>
<organism evidence="3 4">
    <name type="scientific">Marinobacterium lutimaris</name>
    <dbReference type="NCBI Taxonomy" id="568106"/>
    <lineage>
        <taxon>Bacteria</taxon>
        <taxon>Pseudomonadati</taxon>
        <taxon>Pseudomonadota</taxon>
        <taxon>Gammaproteobacteria</taxon>
        <taxon>Oceanospirillales</taxon>
        <taxon>Oceanospirillaceae</taxon>
        <taxon>Marinobacterium</taxon>
    </lineage>
</organism>
<keyword evidence="1" id="KW-1133">Transmembrane helix</keyword>
<keyword evidence="3" id="KW-0436">Ligase</keyword>
<dbReference type="GO" id="GO:0005509">
    <property type="term" value="F:calcium ion binding"/>
    <property type="evidence" value="ECO:0007669"/>
    <property type="project" value="InterPro"/>
</dbReference>
<accession>A0A1H6C824</accession>
<dbReference type="GO" id="GO:0016874">
    <property type="term" value="F:ligase activity"/>
    <property type="evidence" value="ECO:0007669"/>
    <property type="project" value="UniProtKB-KW"/>
</dbReference>
<feature type="transmembrane region" description="Helical" evidence="1">
    <location>
        <begin position="12"/>
        <end position="31"/>
    </location>
</feature>
<keyword evidence="4" id="KW-1185">Reference proteome</keyword>
<evidence type="ECO:0000259" key="2">
    <source>
        <dbReference type="PROSITE" id="PS50222"/>
    </source>
</evidence>
<dbReference type="AlphaFoldDB" id="A0A1H6C824"/>
<dbReference type="InterPro" id="IPR002048">
    <property type="entry name" value="EF_hand_dom"/>
</dbReference>
<dbReference type="Proteomes" id="UP000236745">
    <property type="component" value="Unassembled WGS sequence"/>
</dbReference>
<feature type="transmembrane region" description="Helical" evidence="1">
    <location>
        <begin position="291"/>
        <end position="310"/>
    </location>
</feature>
<dbReference type="PROSITE" id="PS50222">
    <property type="entry name" value="EF_HAND_2"/>
    <property type="match status" value="1"/>
</dbReference>
<dbReference type="InterPro" id="IPR018247">
    <property type="entry name" value="EF_Hand_1_Ca_BS"/>
</dbReference>
<feature type="domain" description="EF-hand" evidence="2">
    <location>
        <begin position="223"/>
        <end position="246"/>
    </location>
</feature>
<dbReference type="RefSeq" id="WP_104004097.1">
    <property type="nucleotide sequence ID" value="NZ_FNVQ01000003.1"/>
</dbReference>
<gene>
    <name evidence="3" type="ORF">SAMN05444390_103253</name>
</gene>
<proteinExistence type="predicted"/>
<sequence length="314" mass="35550">MLLDLDIDSQERLFGLLFAVIGFLVCVFFAFRRFSHYRLIADTPTALIRSAPQGYVEISGEVIAGEDGQLRSPLSGRPCVWYRIKIDRYQRNSNNKGGRWQPVRREASTQWFQINDGTGTCLIDPEGAHASTRQKKVWYGSSEMPGPVLSTTSFQQYSAKIVGSVGGGRYRYSEELIFEHERVFTLGAFRSVGGGRERLDLKAASTDILRGWKADQAALLGRFDTDGDGKIDQQEWKEARKEAIKQAKLQQREMDKSPTLHVLGDPKEQGQPFLLTTYDEERLLKRFRWQLGGFMACGLLAFWIGLELLLTTPV</sequence>